<dbReference type="SUPFAM" id="SSF52129">
    <property type="entry name" value="Caspase-like"/>
    <property type="match status" value="1"/>
</dbReference>
<dbReference type="GO" id="GO:0004197">
    <property type="term" value="F:cysteine-type endopeptidase activity"/>
    <property type="evidence" value="ECO:0007669"/>
    <property type="project" value="InterPro"/>
</dbReference>
<evidence type="ECO:0000256" key="9">
    <source>
        <dbReference type="ARBA" id="ARBA00022813"/>
    </source>
</evidence>
<keyword evidence="10" id="KW-0865">Zymogen</keyword>
<dbReference type="KEGG" id="dre:791531"/>
<comment type="catalytic activity">
    <reaction evidence="12">
        <text>Strict requirement for Asp at position P1 and has a preferred cleavage sequence of Val-Glu-His-Asp-|-.</text>
        <dbReference type="EC" id="3.4.22.59"/>
    </reaction>
</comment>
<evidence type="ECO:0000313" key="19">
    <source>
        <dbReference type="Proteomes" id="UP000000437"/>
    </source>
</evidence>
<evidence type="ECO:0000256" key="3">
    <source>
        <dbReference type="ARBA" id="ARBA00010134"/>
    </source>
</evidence>
<evidence type="ECO:0000313" key="21">
    <source>
        <dbReference type="ZFIN" id="ZDB-GENE-041010-48"/>
    </source>
</evidence>
<dbReference type="GeneID" id="791531"/>
<dbReference type="InterPro" id="IPR002398">
    <property type="entry name" value="Pept_C14"/>
</dbReference>
<comment type="subcellular location">
    <subcellularLocation>
        <location evidence="2">Cytoplasm</location>
    </subcellularLocation>
    <subcellularLocation>
        <location evidence="1">Nucleus</location>
    </subcellularLocation>
</comment>
<evidence type="ECO:0000256" key="11">
    <source>
        <dbReference type="ARBA" id="ARBA00023242"/>
    </source>
</evidence>
<dbReference type="FunFam" id="3.40.50.1460:FF:000001">
    <property type="entry name" value="Caspase-3 preproprotein"/>
    <property type="match status" value="1"/>
</dbReference>
<feature type="domain" description="Caspase family p20" evidence="18">
    <location>
        <begin position="35"/>
        <end position="159"/>
    </location>
</feature>
<reference evidence="20" key="3">
    <citation type="journal article" date="2017" name="Chemosphere">
        <title>Early developmental exposure to pentachlorophenol causes alterations on mRNA expressions of caspase protease family in zebrafish embryos.</title>
        <authorList>
            <person name="Zhao J."/>
            <person name="Huang G."/>
            <person name="Xu T."/>
            <person name="Yin D."/>
            <person name="Bai J."/>
            <person name="Gu W."/>
        </authorList>
    </citation>
    <scope>NUCLEOTIDE SEQUENCE</scope>
    <source>
        <strain evidence="20">Tuebingen</strain>
    </source>
</reference>
<dbReference type="Proteomes" id="UP000000437">
    <property type="component" value="Chromosome 3"/>
</dbReference>
<reference evidence="20" key="6">
    <citation type="submission" date="2025-08" db="UniProtKB">
        <authorList>
            <consortium name="RefSeq"/>
        </authorList>
    </citation>
    <scope>IDENTIFICATION</scope>
    <source>
        <strain evidence="20">Tuebingen</strain>
    </source>
</reference>
<dbReference type="InterPro" id="IPR016129">
    <property type="entry name" value="Caspase_his_AS"/>
</dbReference>
<dbReference type="Pfam" id="PF00656">
    <property type="entry name" value="Peptidase_C14"/>
    <property type="match status" value="1"/>
</dbReference>
<evidence type="ECO:0000256" key="1">
    <source>
        <dbReference type="ARBA" id="ARBA00004123"/>
    </source>
</evidence>
<evidence type="ECO:0000256" key="8">
    <source>
        <dbReference type="ARBA" id="ARBA00022807"/>
    </source>
</evidence>
<reference evidence="20" key="2">
    <citation type="journal article" date="2015" name="Nat. Commun.">
        <title>RFX transcription factors are essential for hearing in mice.</title>
        <authorList>
            <person name="Elkon R."/>
            <person name="Milon B."/>
            <person name="Morrison L."/>
            <person name="Shah M."/>
            <person name="Vijayakumar S."/>
            <person name="Racherla M."/>
            <person name="Leitch C.C."/>
            <person name="Silipino L."/>
            <person name="Hadi S."/>
            <person name="Weiss-Gayet M."/>
            <person name="Barras E."/>
            <person name="Schmid C.D."/>
            <person name="Ait-Lounis A."/>
            <person name="Barnes A."/>
            <person name="Song Y."/>
            <person name="Eisenman D.J."/>
            <person name="Eliyahu E."/>
            <person name="Frolenkov G.I."/>
            <person name="Strome S.E."/>
            <person name="Durand B."/>
            <person name="Zaghloul N.A."/>
            <person name="Jones S.M."/>
            <person name="Reith W."/>
            <person name="Hertzano R."/>
        </authorList>
    </citation>
    <scope>NUCLEOTIDE SEQUENCE</scope>
    <source>
        <strain evidence="20">Tuebingen</strain>
    </source>
</reference>
<gene>
    <name evidence="20 21" type="primary">casp6b.1</name>
    <name evidence="20" type="synonym">casp6b</name>
    <name evidence="20" type="synonym">casp6l1</name>
    <name evidence="20" type="synonym">zgc:103604</name>
</gene>
<organism evidence="19 20">
    <name type="scientific">Danio rerio</name>
    <name type="common">Zebrafish</name>
    <name type="synonym">Brachydanio rerio</name>
    <dbReference type="NCBI Taxonomy" id="7955"/>
    <lineage>
        <taxon>Eukaryota</taxon>
        <taxon>Metazoa</taxon>
        <taxon>Chordata</taxon>
        <taxon>Craniata</taxon>
        <taxon>Vertebrata</taxon>
        <taxon>Euteleostomi</taxon>
        <taxon>Actinopterygii</taxon>
        <taxon>Neopterygii</taxon>
        <taxon>Teleostei</taxon>
        <taxon>Ostariophysi</taxon>
        <taxon>Cypriniformes</taxon>
        <taxon>Danionidae</taxon>
        <taxon>Danioninae</taxon>
        <taxon>Danio</taxon>
    </lineage>
</organism>
<name>A0A8M1N2M7_DANRE</name>
<sequence length="279" mass="31964">MATNTRSHESENITETDGRIQSVYPNQEYDMRHARRGMALIFNQKQFDWKLGLKTRNGTDKDRDDLVSRFQELNFEVKAYNDYSRDDVLLKIQEASAADHVDADCFVCIFLSHGEDGHVYANDKKIEIPEITDLFKGDKCRSLVGKPKIFIWQACRGDKLDDAVTEMSVEDVEMAVDAGVLYTLPAGADFIMCYSTAEGFCSFREPLNGSWYIQDLCEILGRYHSELQFTDILTLVNMKVSLRSVPNCRNRAAIGKKQMPCFASMLTKRLFFRDNTQIQ</sequence>
<dbReference type="PROSITE" id="PS50207">
    <property type="entry name" value="CASPASE_P10"/>
    <property type="match status" value="1"/>
</dbReference>
<dbReference type="PRINTS" id="PR00376">
    <property type="entry name" value="IL1BCENZYME"/>
</dbReference>
<keyword evidence="9" id="KW-0068">Autocatalytic cleavage</keyword>
<dbReference type="RefSeq" id="NP_001005973.2">
    <property type="nucleotide sequence ID" value="NM_001005973.2"/>
</dbReference>
<dbReference type="GO" id="GO:0005634">
    <property type="term" value="C:nucleus"/>
    <property type="evidence" value="ECO:0007669"/>
    <property type="project" value="UniProtKB-SubCell"/>
</dbReference>
<dbReference type="PROSITE" id="PS01121">
    <property type="entry name" value="CASPASE_HIS"/>
    <property type="match status" value="1"/>
</dbReference>
<dbReference type="InterPro" id="IPR015917">
    <property type="entry name" value="Pept_C14A"/>
</dbReference>
<dbReference type="InterPro" id="IPR029030">
    <property type="entry name" value="Caspase-like_dom_sf"/>
</dbReference>
<keyword evidence="7" id="KW-0378">Hydrolase</keyword>
<evidence type="ECO:0000259" key="18">
    <source>
        <dbReference type="PROSITE" id="PS50208"/>
    </source>
</evidence>
<keyword evidence="6" id="KW-0053">Apoptosis</keyword>
<dbReference type="PROSITE" id="PS50208">
    <property type="entry name" value="CASPASE_P20"/>
    <property type="match status" value="1"/>
</dbReference>
<accession>A0A8M1N2M7</accession>
<comment type="similarity">
    <text evidence="3 16">Belongs to the peptidase C14A family.</text>
</comment>
<reference evidence="20" key="5">
    <citation type="journal article" date="2020" name="Chemosphere">
        <title>Exposure to pyrimethanil induces developmental toxicity and cardiotoxicity in zebrafish.</title>
        <authorList>
            <person name="Meng Y."/>
            <person name="Zhong K."/>
            <person name="Xiao J."/>
            <person name="Huang Y."/>
            <person name="Wei Y."/>
            <person name="Tang L."/>
            <person name="Chen S."/>
            <person name="Wu J."/>
            <person name="Ma J."/>
            <person name="Cao Z."/>
            <person name="Liao X."/>
            <person name="Lu H."/>
        </authorList>
    </citation>
    <scope>NUCLEOTIDE SEQUENCE</scope>
    <source>
        <strain evidence="20">Tuebingen</strain>
    </source>
</reference>
<keyword evidence="19" id="KW-1185">Reference proteome</keyword>
<dbReference type="CDD" id="cd00032">
    <property type="entry name" value="CASc"/>
    <property type="match status" value="1"/>
</dbReference>
<evidence type="ECO:0000256" key="14">
    <source>
        <dbReference type="ARBA" id="ARBA00029486"/>
    </source>
</evidence>
<evidence type="ECO:0000256" key="5">
    <source>
        <dbReference type="ARBA" id="ARBA00022670"/>
    </source>
</evidence>
<dbReference type="AlphaFoldDB" id="A0A8M1N2M7"/>
<dbReference type="InterPro" id="IPR001309">
    <property type="entry name" value="Pept_C14_p20"/>
</dbReference>
<dbReference type="ZFIN" id="ZDB-GENE-041010-48">
    <property type="gene designation" value="casp6b.1"/>
</dbReference>
<dbReference type="InterPro" id="IPR011600">
    <property type="entry name" value="Pept_C14_caspase"/>
</dbReference>
<dbReference type="MEROPS" id="C14.005"/>
<dbReference type="CTD" id="791531"/>
<keyword evidence="5" id="KW-0645">Protease</keyword>
<dbReference type="AGR" id="ZFIN:ZDB-GENE-041010-48"/>
<dbReference type="SMART" id="SM00115">
    <property type="entry name" value="CASc"/>
    <property type="match status" value="1"/>
</dbReference>
<dbReference type="EC" id="3.4.22.59" evidence="14"/>
<keyword evidence="4" id="KW-0963">Cytoplasm</keyword>
<evidence type="ECO:0000256" key="7">
    <source>
        <dbReference type="ARBA" id="ARBA00022801"/>
    </source>
</evidence>
<keyword evidence="8" id="KW-0788">Thiol protease</keyword>
<evidence type="ECO:0000256" key="4">
    <source>
        <dbReference type="ARBA" id="ARBA00022490"/>
    </source>
</evidence>
<evidence type="ECO:0000256" key="2">
    <source>
        <dbReference type="ARBA" id="ARBA00004496"/>
    </source>
</evidence>
<evidence type="ECO:0000313" key="20">
    <source>
        <dbReference type="RefSeq" id="NP_001005973.2"/>
    </source>
</evidence>
<evidence type="ECO:0000259" key="17">
    <source>
        <dbReference type="PROSITE" id="PS50207"/>
    </source>
</evidence>
<dbReference type="InterPro" id="IPR002138">
    <property type="entry name" value="Pept_C14_p10"/>
</dbReference>
<dbReference type="PANTHER" id="PTHR10454:SF206">
    <property type="entry name" value="CASPASE-6"/>
    <property type="match status" value="1"/>
</dbReference>
<feature type="domain" description="Caspase family p10" evidence="17">
    <location>
        <begin position="180"/>
        <end position="274"/>
    </location>
</feature>
<evidence type="ECO:0000256" key="6">
    <source>
        <dbReference type="ARBA" id="ARBA00022703"/>
    </source>
</evidence>
<dbReference type="GO" id="GO:0006508">
    <property type="term" value="P:proteolysis"/>
    <property type="evidence" value="ECO:0007669"/>
    <property type="project" value="UniProtKB-KW"/>
</dbReference>
<reference evidence="20" key="1">
    <citation type="journal article" date="2006" name="Cell Death Differ.">
        <title>Delineation of the cell-extrinsic apoptosis pathway in the zebrafish.</title>
        <authorList>
            <person name="Eimon P.M."/>
            <person name="Kratz E."/>
            <person name="Varfolomeev E."/>
            <person name="Hymowitz S.G."/>
            <person name="Stern H."/>
            <person name="Zha J."/>
            <person name="Ashkenazi A."/>
        </authorList>
    </citation>
    <scope>NUCLEOTIDE SEQUENCE</scope>
    <source>
        <strain evidence="20">Tuebingen</strain>
    </source>
</reference>
<evidence type="ECO:0000256" key="13">
    <source>
        <dbReference type="ARBA" id="ARBA00029473"/>
    </source>
</evidence>
<dbReference type="GO" id="GO:0006915">
    <property type="term" value="P:apoptotic process"/>
    <property type="evidence" value="ECO:0007669"/>
    <property type="project" value="UniProtKB-KW"/>
</dbReference>
<evidence type="ECO:0000256" key="16">
    <source>
        <dbReference type="RuleBase" id="RU003971"/>
    </source>
</evidence>
<dbReference type="GO" id="GO:0005737">
    <property type="term" value="C:cytoplasm"/>
    <property type="evidence" value="ECO:0007669"/>
    <property type="project" value="UniProtKB-SubCell"/>
</dbReference>
<evidence type="ECO:0000256" key="15">
    <source>
        <dbReference type="ARBA" id="ARBA00029534"/>
    </source>
</evidence>
<evidence type="ECO:0000256" key="10">
    <source>
        <dbReference type="ARBA" id="ARBA00023145"/>
    </source>
</evidence>
<protein>
    <recommendedName>
        <fullName evidence="15">Caspase-6</fullName>
        <ecNumber evidence="14">3.4.22.59</ecNumber>
    </recommendedName>
</protein>
<dbReference type="PANTHER" id="PTHR10454">
    <property type="entry name" value="CASPASE"/>
    <property type="match status" value="1"/>
</dbReference>
<proteinExistence type="inferred from homology"/>
<comment type="subunit">
    <text evidence="13">Heterotetramer that consists of two anti-parallel arranged heterodimers, each one formed by a 18 kDa (Caspase-6 subunit p18) and a 11 kDa (Caspase-6 subunit p11) subunit.</text>
</comment>
<reference evidence="20" key="4">
    <citation type="journal article" date="2018" name="PLoS ONE">
        <title>Characterization of the caspase family in zebrafish.</title>
        <authorList>
            <person name="Spead O."/>
            <person name="Verreet T."/>
            <person name="Donelson C.J."/>
            <person name="Poulain F.E."/>
        </authorList>
    </citation>
    <scope>NUCLEOTIDE SEQUENCE</scope>
    <source>
        <strain evidence="20">Tuebingen</strain>
    </source>
</reference>
<keyword evidence="11" id="KW-0539">Nucleus</keyword>
<evidence type="ECO:0000256" key="12">
    <source>
        <dbReference type="ARBA" id="ARBA00029356"/>
    </source>
</evidence>
<dbReference type="Gene3D" id="3.40.50.1460">
    <property type="match status" value="1"/>
</dbReference>